<feature type="region of interest" description="Disordered" evidence="2">
    <location>
        <begin position="1469"/>
        <end position="1550"/>
    </location>
</feature>
<dbReference type="GO" id="GO:0005096">
    <property type="term" value="F:GTPase activator activity"/>
    <property type="evidence" value="ECO:0007669"/>
    <property type="project" value="TreeGrafter"/>
</dbReference>
<feature type="compositionally biased region" description="Polar residues" evidence="2">
    <location>
        <begin position="1515"/>
        <end position="1525"/>
    </location>
</feature>
<dbReference type="OrthoDB" id="9994905at2759"/>
<evidence type="ECO:0000256" key="1">
    <source>
        <dbReference type="SAM" id="Coils"/>
    </source>
</evidence>
<dbReference type="CDD" id="cd00882">
    <property type="entry name" value="Ras_like_GTPase"/>
    <property type="match status" value="1"/>
</dbReference>
<dbReference type="Gene3D" id="3.40.50.300">
    <property type="entry name" value="P-loop containing nucleotide triphosphate hydrolases"/>
    <property type="match status" value="1"/>
</dbReference>
<dbReference type="SUPFAM" id="SSF52540">
    <property type="entry name" value="P-loop containing nucleoside triphosphate hydrolases"/>
    <property type="match status" value="1"/>
</dbReference>
<reference evidence="5" key="1">
    <citation type="submission" date="2020-10" db="EMBL/GenBank/DDBJ databases">
        <authorList>
            <person name="Kikuchi T."/>
        </authorList>
    </citation>
    <scope>NUCLEOTIDE SEQUENCE</scope>
    <source>
        <strain evidence="5">NKZ352</strain>
    </source>
</reference>
<dbReference type="GO" id="GO:0003676">
    <property type="term" value="F:nucleic acid binding"/>
    <property type="evidence" value="ECO:0007669"/>
    <property type="project" value="InterPro"/>
</dbReference>
<dbReference type="GO" id="GO:0008361">
    <property type="term" value="P:regulation of cell size"/>
    <property type="evidence" value="ECO:0007669"/>
    <property type="project" value="TreeGrafter"/>
</dbReference>
<evidence type="ECO:0000256" key="2">
    <source>
        <dbReference type="SAM" id="MobiDB-lite"/>
    </source>
</evidence>
<feature type="compositionally biased region" description="Low complexity" evidence="2">
    <location>
        <begin position="1209"/>
        <end position="1222"/>
    </location>
</feature>
<accession>A0A8S1HIW5</accession>
<evidence type="ECO:0000313" key="6">
    <source>
        <dbReference type="Proteomes" id="UP000835052"/>
    </source>
</evidence>
<dbReference type="InterPro" id="IPR057284">
    <property type="entry name" value="FF_RHG35_4th"/>
</dbReference>
<dbReference type="Gene3D" id="1.10.555.10">
    <property type="entry name" value="Rho GTPase activation protein"/>
    <property type="match status" value="1"/>
</dbReference>
<feature type="compositionally biased region" description="Low complexity" evidence="2">
    <location>
        <begin position="1309"/>
        <end position="1327"/>
    </location>
</feature>
<dbReference type="GO" id="GO:0050770">
    <property type="term" value="P:regulation of axonogenesis"/>
    <property type="evidence" value="ECO:0007669"/>
    <property type="project" value="TreeGrafter"/>
</dbReference>
<dbReference type="InterPro" id="IPR051978">
    <property type="entry name" value="Rho-GAP_domain"/>
</dbReference>
<name>A0A8S1HIW5_9PELO</name>
<dbReference type="EMBL" id="CAJGYM010000058">
    <property type="protein sequence ID" value="CAD6195674.1"/>
    <property type="molecule type" value="Genomic_DNA"/>
</dbReference>
<organism evidence="5 6">
    <name type="scientific">Caenorhabditis auriculariae</name>
    <dbReference type="NCBI Taxonomy" id="2777116"/>
    <lineage>
        <taxon>Eukaryota</taxon>
        <taxon>Metazoa</taxon>
        <taxon>Ecdysozoa</taxon>
        <taxon>Nematoda</taxon>
        <taxon>Chromadorea</taxon>
        <taxon>Rhabditida</taxon>
        <taxon>Rhabditina</taxon>
        <taxon>Rhabditomorpha</taxon>
        <taxon>Rhabditoidea</taxon>
        <taxon>Rhabditidae</taxon>
        <taxon>Peloderinae</taxon>
        <taxon>Caenorhabditis</taxon>
    </lineage>
</organism>
<dbReference type="InterPro" id="IPR027417">
    <property type="entry name" value="P-loop_NTPase"/>
</dbReference>
<feature type="compositionally biased region" description="Polar residues" evidence="2">
    <location>
        <begin position="1849"/>
        <end position="1866"/>
    </location>
</feature>
<evidence type="ECO:0000259" key="4">
    <source>
        <dbReference type="PROSITE" id="PS51853"/>
    </source>
</evidence>
<dbReference type="InterPro" id="IPR039006">
    <property type="entry name" value="RhoGAP_pG2"/>
</dbReference>
<dbReference type="InterPro" id="IPR045786">
    <property type="entry name" value="RhoGAP_pG1_pG2"/>
</dbReference>
<feature type="domain" description="Rho-GAP" evidence="3">
    <location>
        <begin position="1566"/>
        <end position="1752"/>
    </location>
</feature>
<feature type="coiled-coil region" evidence="1">
    <location>
        <begin position="1954"/>
        <end position="2077"/>
    </location>
</feature>
<evidence type="ECO:0008006" key="7">
    <source>
        <dbReference type="Google" id="ProtNLM"/>
    </source>
</evidence>
<dbReference type="Proteomes" id="UP000835052">
    <property type="component" value="Unassembled WGS sequence"/>
</dbReference>
<dbReference type="Gene3D" id="3.30.420.10">
    <property type="entry name" value="Ribonuclease H-like superfamily/Ribonuclease H"/>
    <property type="match status" value="1"/>
</dbReference>
<dbReference type="Pfam" id="PF19518">
    <property type="entry name" value="RhoGAP_pG1_pG2"/>
    <property type="match status" value="1"/>
</dbReference>
<feature type="region of interest" description="Disordered" evidence="2">
    <location>
        <begin position="1842"/>
        <end position="1910"/>
    </location>
</feature>
<keyword evidence="1" id="KW-0175">Coiled coil</keyword>
<dbReference type="InterPro" id="IPR008936">
    <property type="entry name" value="Rho_GTPase_activation_prot"/>
</dbReference>
<dbReference type="PROSITE" id="PS51257">
    <property type="entry name" value="PROKAR_LIPOPROTEIN"/>
    <property type="match status" value="1"/>
</dbReference>
<feature type="region of interest" description="Disordered" evidence="2">
    <location>
        <begin position="1209"/>
        <end position="1243"/>
    </location>
</feature>
<dbReference type="GO" id="GO:0007266">
    <property type="term" value="P:Rho protein signal transduction"/>
    <property type="evidence" value="ECO:0007669"/>
    <property type="project" value="TreeGrafter"/>
</dbReference>
<dbReference type="Pfam" id="PF00620">
    <property type="entry name" value="RhoGAP"/>
    <property type="match status" value="1"/>
</dbReference>
<feature type="region of interest" description="Disordered" evidence="2">
    <location>
        <begin position="1306"/>
        <end position="1351"/>
    </location>
</feature>
<dbReference type="Pfam" id="PF23083">
    <property type="entry name" value="FF_RHG35_4th"/>
    <property type="match status" value="1"/>
</dbReference>
<keyword evidence="6" id="KW-1185">Reference proteome</keyword>
<dbReference type="PROSITE" id="PS51853">
    <property type="entry name" value="PG2"/>
    <property type="match status" value="1"/>
</dbReference>
<dbReference type="PANTHER" id="PTHR46005">
    <property type="entry name" value="RHO GTPASE-ACTIVATING PROTEIN 190"/>
    <property type="match status" value="1"/>
</dbReference>
<dbReference type="SMART" id="SM00324">
    <property type="entry name" value="RhoGAP"/>
    <property type="match status" value="1"/>
</dbReference>
<feature type="domain" description="PG2 pseudoGTPase" evidence="4">
    <location>
        <begin position="963"/>
        <end position="1157"/>
    </location>
</feature>
<comment type="caution">
    <text evidence="5">The sequence shown here is derived from an EMBL/GenBank/DDBJ whole genome shotgun (WGS) entry which is preliminary data.</text>
</comment>
<evidence type="ECO:0000313" key="5">
    <source>
        <dbReference type="EMBL" id="CAD6195674.1"/>
    </source>
</evidence>
<proteinExistence type="predicted"/>
<dbReference type="SUPFAM" id="SSF48350">
    <property type="entry name" value="GTPase activation domain, GAP"/>
    <property type="match status" value="1"/>
</dbReference>
<gene>
    <name evidence="5" type="ORF">CAUJ_LOCUS11593</name>
</gene>
<feature type="compositionally biased region" description="Basic and acidic residues" evidence="2">
    <location>
        <begin position="1867"/>
        <end position="1878"/>
    </location>
</feature>
<dbReference type="PROSITE" id="PS50238">
    <property type="entry name" value="RHOGAP"/>
    <property type="match status" value="1"/>
</dbReference>
<protein>
    <recommendedName>
        <fullName evidence="7">Rho-GAP domain-containing protein</fullName>
    </recommendedName>
</protein>
<dbReference type="PANTHER" id="PTHR46005:SF4">
    <property type="entry name" value="RHO GTPASE-ACTIVATING PROTEIN 190"/>
    <property type="match status" value="1"/>
</dbReference>
<dbReference type="InterPro" id="IPR036517">
    <property type="entry name" value="FF_domain_sf"/>
</dbReference>
<evidence type="ECO:0000259" key="3">
    <source>
        <dbReference type="PROSITE" id="PS50238"/>
    </source>
</evidence>
<feature type="compositionally biased region" description="Polar residues" evidence="2">
    <location>
        <begin position="1223"/>
        <end position="1238"/>
    </location>
</feature>
<dbReference type="InterPro" id="IPR000198">
    <property type="entry name" value="RhoGAP_dom"/>
</dbReference>
<dbReference type="InterPro" id="IPR036397">
    <property type="entry name" value="RNaseH_sf"/>
</dbReference>
<dbReference type="GO" id="GO:0005829">
    <property type="term" value="C:cytosol"/>
    <property type="evidence" value="ECO:0007669"/>
    <property type="project" value="TreeGrafter"/>
</dbReference>
<feature type="compositionally biased region" description="Basic and acidic residues" evidence="2">
    <location>
        <begin position="1469"/>
        <end position="1489"/>
    </location>
</feature>
<sequence>MSSRVVSVAVVGASGCEAVRGVNIVPFCPRRIFAGSPVINSEHWLYWGERILTTEENSNVVIRLIEQTEFLDDETYEPIAGPSKEEYCKRAAKINLSSRDKLMYIRKEQLGLEADFPQHALPDGKFSVDAFIVVCDVSKAFMQNHETKMKFLSSLLSNVVKTKKPAIIALTKSDRVDEEARRAVMTLLARKEFKAIFYPPIEVSSIFNVNVDEIFFTSLVICLCPIVKRLFLVDESRQRIKSVYLNLLSSVIPVKSWPAQRFTWNRLLADLDRHPDFIAFVKIFGQREAYNLYEQHVCEAKEHWMSSKLRSFIPQLPQIFATLLERPDFEDLDWSLAKEKIVSHALFDDFFQPIGSLGRQLDPMTPDGDYYSRGDPRVPAEILMREEARYTFESFKKEAETARRKEKLEEDFENLLAESKHITPGKPLKEVHLFLQGFPAFDLLSPNQAATVYDRYQNDLMKRAECEFIECLLEYVELFTDSLKRMHYENLTPAQLNVIKDVLEADLRYRWLSRVFELREKLILDMYSFWRQPSPPKCFNGSRCADFVVPDALEKFFHRRNDNSYVHLVDVTVHGDTSIVAQFITEINCFLHSDPFQSGCGSSLIRCFGEIEGDDRDSSRTNVYLIDSLDSLHTFREKEKVRNGYIPSLFVVVCDPSNYDLIPVLQQHGAKLAAECDGSFFGVGSTSGDDTTCPSFSKIVKKLKVSRVLVFRTAQRYWRLGTSDDIQRRGRPVTVTTPEAVKAVREKIRRTPERSARKLLAGTKDDSHLTTLFTDEKIFTVEANNNGQNHPIIATDYQSACEKGKILNKTSHPASVMVFTGITADDKTPLIFVDPGVKGVALSQFSLRKPTMDLPARRRPHSSCQRDSRVVSRQFSEFISAADWPASSPDLNPMDYTVWGYLTEKVSSKNYPSIKALKTVLIKKWDEIDDDYLRAVIDARERVMGICDAICSSQLTRRRSDLRIQVSLMCGDPYSLDALSWDFFGGVEQLATFRPIVHPNLINVGLVPVDIFRAEAENEATSRTRVDFTFGSYHSWMTAAPTISSATGQLRPPVYHHGHIFVYSTRRVASFAHARAAISRVLDDGWTSVSGKSILLVALLDHPDHVSYESNVLLTEGSELSTSIGARFIAVASNELLTPDVVEFVFALQSMAMPNSSTTVSDKYRYRNSQSTDFFPVVEHVRPTTLHLKTPTSINRTDPPRRAAAAVAASAAAKNNNKTTSNGEATSSAKADVNSTRSNKFRKEMVSRPALMPSLPMNIRKSESFQTAPLATPEMVEIAPEYSLVKDALSCDEHIYETLDHAVLKKKTTPSSTASSTGSRGKTSKNSLTSETLSQRDNPPNSESCRAGRAVSRRARTALPALMEPIQLHRTTNLTPTLLVNSSSPPTAIRPEIMSRSVTVAVINPLITSPRRLKKADIGPPTATLRQSFSAESLSQAAVGEKKAKRRDFSGNRFVRKVATSFRFKKDKLEEKRDEGRKSEEAAERRDVVEEPIGSRSLPQSPQVDRKQAKKYASLNATERVTNALSWLPSRSPKRSNKSATTEIASSVSSSSTTSVSAQGVVLPEDTLDSLCAAASGGVPDFVSQCISIIEETGGLESEGLYRVPGNQAHVLDVERIYRDTGVVDLSSADVPVHVGATALKNFFSCLPLPLIPTEIHSSIISCVSGEPNLDQLKMALNGLPSCNRDVLQFLIKHLQKVSQSPVTAMDMTNLSKVWFPTLFRPAFNSYEALSAGTHLYQKAMEVIFENADSLLSHMATSTSESQTSLGDGEKRYHNDKSIDDRIHQQLVYKDNRIIDLNNVILDKERQILDLQERVREQGEVANVKNQALRIVQQKFEEINRERKDMSTETDNSFVLSPSTSTSYSARTEKVERNERRARSSSPGHAIANRRTFASGTFSPPPIDPPIDTDNDASFIESVKHLDVDGIKRKSRKRVTFDLPPSAYGSTEELASALTEASSENSFLRKQIEELNGSVEKNERTVRARNFQARVVATARIKSLEETLEECNRKHSEQVEKLQAEVDTLRSSREWELEQNGQFREQIAYLKEKSHKLNEELDVSEKAKRQLDDEIQESKKIMELMVDDLLGAENLIEYHETQKRAIFEDVDRLKDAILAQDRFIEILEADIVIYEQHIGLLRESLGASKIDHRALIKSKAFETKLLALEKEKEMINRKSSETG</sequence>
<feature type="compositionally biased region" description="Polar residues" evidence="2">
    <location>
        <begin position="1328"/>
        <end position="1344"/>
    </location>
</feature>
<dbReference type="Gene3D" id="1.10.10.440">
    <property type="entry name" value="FF domain"/>
    <property type="match status" value="1"/>
</dbReference>